<protein>
    <submittedName>
        <fullName evidence="3 4">Uncharacterized protein</fullName>
    </submittedName>
</protein>
<evidence type="ECO:0000313" key="3">
    <source>
        <dbReference type="EMBL" id="ESN99012.1"/>
    </source>
</evidence>
<dbReference type="KEGG" id="hro:HELRODRAFT_162489"/>
<dbReference type="HOGENOM" id="CLU_1908967_0_0_1"/>
<dbReference type="EMBL" id="AMQM01001097">
    <property type="status" value="NOT_ANNOTATED_CDS"/>
    <property type="molecule type" value="Genomic_DNA"/>
</dbReference>
<proteinExistence type="predicted"/>
<evidence type="ECO:0000313" key="5">
    <source>
        <dbReference type="Proteomes" id="UP000015101"/>
    </source>
</evidence>
<keyword evidence="2" id="KW-0472">Membrane</keyword>
<feature type="region of interest" description="Disordered" evidence="1">
    <location>
        <begin position="108"/>
        <end position="133"/>
    </location>
</feature>
<accession>T1ESQ8</accession>
<dbReference type="GeneID" id="20199608"/>
<evidence type="ECO:0000313" key="4">
    <source>
        <dbReference type="EnsemblMetazoa" id="HelroP162489"/>
    </source>
</evidence>
<keyword evidence="2" id="KW-1133">Transmembrane helix</keyword>
<keyword evidence="2" id="KW-0812">Transmembrane</keyword>
<dbReference type="AlphaFoldDB" id="T1ESQ8"/>
<dbReference type="EnsemblMetazoa" id="HelroT162489">
    <property type="protein sequence ID" value="HelroP162489"/>
    <property type="gene ID" value="HelroG162489"/>
</dbReference>
<evidence type="ECO:0000256" key="1">
    <source>
        <dbReference type="SAM" id="MobiDB-lite"/>
    </source>
</evidence>
<name>T1ESQ8_HELRO</name>
<keyword evidence="5" id="KW-1185">Reference proteome</keyword>
<dbReference type="Proteomes" id="UP000015101">
    <property type="component" value="Unassembled WGS sequence"/>
</dbReference>
<sequence length="133" mass="14965">MNEKKTFQKELGCCGFDNVTRMMLYDDHPMCKECCVKVVKHSDGSATGYSCDCLSCFDAMDSHFSACVNTIFYFSGPIFFLVIFTMPMTLQYKSIEAPVKSGYIFDEDDGDEVGKSVDDQSFESESLKENIQA</sequence>
<reference evidence="4" key="3">
    <citation type="submission" date="2015-06" db="UniProtKB">
        <authorList>
            <consortium name="EnsemblMetazoa"/>
        </authorList>
    </citation>
    <scope>IDENTIFICATION</scope>
</reference>
<reference evidence="5" key="1">
    <citation type="submission" date="2012-12" db="EMBL/GenBank/DDBJ databases">
        <authorList>
            <person name="Hellsten U."/>
            <person name="Grimwood J."/>
            <person name="Chapman J.A."/>
            <person name="Shapiro H."/>
            <person name="Aerts A."/>
            <person name="Otillar R.P."/>
            <person name="Terry A.Y."/>
            <person name="Boore J.L."/>
            <person name="Simakov O."/>
            <person name="Marletaz F."/>
            <person name="Cho S.-J."/>
            <person name="Edsinger-Gonzales E."/>
            <person name="Havlak P."/>
            <person name="Kuo D.-H."/>
            <person name="Larsson T."/>
            <person name="Lv J."/>
            <person name="Arendt D."/>
            <person name="Savage R."/>
            <person name="Osoegawa K."/>
            <person name="de Jong P."/>
            <person name="Lindberg D.R."/>
            <person name="Seaver E.C."/>
            <person name="Weisblat D.A."/>
            <person name="Putnam N.H."/>
            <person name="Grigoriev I.V."/>
            <person name="Rokhsar D.S."/>
        </authorList>
    </citation>
    <scope>NUCLEOTIDE SEQUENCE</scope>
</reference>
<dbReference type="RefSeq" id="XP_009022927.1">
    <property type="nucleotide sequence ID" value="XM_009024679.1"/>
</dbReference>
<gene>
    <name evidence="4" type="primary">20199608</name>
    <name evidence="3" type="ORF">HELRODRAFT_162489</name>
</gene>
<reference evidence="3 5" key="2">
    <citation type="journal article" date="2013" name="Nature">
        <title>Insights into bilaterian evolution from three spiralian genomes.</title>
        <authorList>
            <person name="Simakov O."/>
            <person name="Marletaz F."/>
            <person name="Cho S.J."/>
            <person name="Edsinger-Gonzales E."/>
            <person name="Havlak P."/>
            <person name="Hellsten U."/>
            <person name="Kuo D.H."/>
            <person name="Larsson T."/>
            <person name="Lv J."/>
            <person name="Arendt D."/>
            <person name="Savage R."/>
            <person name="Osoegawa K."/>
            <person name="de Jong P."/>
            <person name="Grimwood J."/>
            <person name="Chapman J.A."/>
            <person name="Shapiro H."/>
            <person name="Aerts A."/>
            <person name="Otillar R.P."/>
            <person name="Terry A.Y."/>
            <person name="Boore J.L."/>
            <person name="Grigoriev I.V."/>
            <person name="Lindberg D.R."/>
            <person name="Seaver E.C."/>
            <person name="Weisblat D.A."/>
            <person name="Putnam N.H."/>
            <person name="Rokhsar D.S."/>
        </authorList>
    </citation>
    <scope>NUCLEOTIDE SEQUENCE</scope>
</reference>
<organism evidence="4 5">
    <name type="scientific">Helobdella robusta</name>
    <name type="common">Californian leech</name>
    <dbReference type="NCBI Taxonomy" id="6412"/>
    <lineage>
        <taxon>Eukaryota</taxon>
        <taxon>Metazoa</taxon>
        <taxon>Spiralia</taxon>
        <taxon>Lophotrochozoa</taxon>
        <taxon>Annelida</taxon>
        <taxon>Clitellata</taxon>
        <taxon>Hirudinea</taxon>
        <taxon>Rhynchobdellida</taxon>
        <taxon>Glossiphoniidae</taxon>
        <taxon>Helobdella</taxon>
    </lineage>
</organism>
<dbReference type="EMBL" id="KB097143">
    <property type="protein sequence ID" value="ESN99012.1"/>
    <property type="molecule type" value="Genomic_DNA"/>
</dbReference>
<dbReference type="InParanoid" id="T1ESQ8"/>
<feature type="transmembrane region" description="Helical" evidence="2">
    <location>
        <begin position="70"/>
        <end position="90"/>
    </location>
</feature>
<evidence type="ECO:0000256" key="2">
    <source>
        <dbReference type="SAM" id="Phobius"/>
    </source>
</evidence>
<dbReference type="CTD" id="20199608"/>